<feature type="domain" description="Chlorhexidine efflux transporter" evidence="2">
    <location>
        <begin position="2"/>
        <end position="63"/>
    </location>
</feature>
<protein>
    <submittedName>
        <fullName evidence="3">PACE efflux transporter</fullName>
    </submittedName>
</protein>
<dbReference type="NCBIfam" id="NF033664">
    <property type="entry name" value="PACE_transport"/>
    <property type="match status" value="1"/>
</dbReference>
<feature type="transmembrane region" description="Helical" evidence="1">
    <location>
        <begin position="38"/>
        <end position="58"/>
    </location>
</feature>
<evidence type="ECO:0000313" key="4">
    <source>
        <dbReference type="Proteomes" id="UP001305746"/>
    </source>
</evidence>
<gene>
    <name evidence="3" type="ORF">U5822_02645</name>
</gene>
<evidence type="ECO:0000313" key="3">
    <source>
        <dbReference type="EMBL" id="MEA1079550.1"/>
    </source>
</evidence>
<dbReference type="Proteomes" id="UP001305746">
    <property type="component" value="Unassembled WGS sequence"/>
</dbReference>
<keyword evidence="4" id="KW-1185">Reference proteome</keyword>
<keyword evidence="1" id="KW-0472">Membrane</keyword>
<dbReference type="EMBL" id="JAYDCJ010000001">
    <property type="protein sequence ID" value="MEA1079550.1"/>
    <property type="molecule type" value="Genomic_DNA"/>
</dbReference>
<keyword evidence="1" id="KW-1133">Transmembrane helix</keyword>
<evidence type="ECO:0000256" key="1">
    <source>
        <dbReference type="SAM" id="Phobius"/>
    </source>
</evidence>
<feature type="transmembrane region" description="Helical" evidence="1">
    <location>
        <begin position="12"/>
        <end position="32"/>
    </location>
</feature>
<accession>A0ABU5NUR0</accession>
<feature type="transmembrane region" description="Helical" evidence="1">
    <location>
        <begin position="107"/>
        <end position="129"/>
    </location>
</feature>
<organism evidence="3 4">
    <name type="scientific">Marinobacter qingdaonensis</name>
    <dbReference type="NCBI Taxonomy" id="3108486"/>
    <lineage>
        <taxon>Bacteria</taxon>
        <taxon>Pseudomonadati</taxon>
        <taxon>Pseudomonadota</taxon>
        <taxon>Gammaproteobacteria</taxon>
        <taxon>Pseudomonadales</taxon>
        <taxon>Marinobacteraceae</taxon>
        <taxon>Marinobacter</taxon>
    </lineage>
</organism>
<feature type="domain" description="Chlorhexidine efflux transporter" evidence="2">
    <location>
        <begin position="72"/>
        <end position="134"/>
    </location>
</feature>
<keyword evidence="1" id="KW-0812">Transmembrane</keyword>
<evidence type="ECO:0000259" key="2">
    <source>
        <dbReference type="Pfam" id="PF05232"/>
    </source>
</evidence>
<reference evidence="3 4" key="1">
    <citation type="submission" date="2023-12" db="EMBL/GenBank/DDBJ databases">
        <title>Marinobacter qingdaonensis sp. nov., isolated from the intertidal sediment of Qingdao, PR China.</title>
        <authorList>
            <person name="Li Y."/>
        </authorList>
    </citation>
    <scope>NUCLEOTIDE SEQUENCE [LARGE SCALE GENOMIC DNA]</scope>
    <source>
        <strain evidence="3 4">ASW11-75</strain>
    </source>
</reference>
<proteinExistence type="predicted"/>
<dbReference type="RefSeq" id="WP_322854070.1">
    <property type="nucleotide sequence ID" value="NZ_JAYDCJ010000001.1"/>
</dbReference>
<dbReference type="InterPro" id="IPR058208">
    <property type="entry name" value="PACE"/>
</dbReference>
<dbReference type="InterPro" id="IPR007896">
    <property type="entry name" value="BTP_bacteria"/>
</dbReference>
<dbReference type="Pfam" id="PF05232">
    <property type="entry name" value="BTP"/>
    <property type="match status" value="2"/>
</dbReference>
<name>A0ABU5NUR0_9GAMM</name>
<sequence length="151" mass="16760">MRTTKDRIRQAVLFESIGLLLSIPLAAFAFGFDLGKTGVLGVAGATMATVWNYLYNLLFDHGLKRLTGSTRKSLALRCLHALGFEFGLMLAFLPVIAWWMSIGLLEALLVDVAFVVFYLVYAFAFTWCYDTVFPDPDARQPAPSGQSQQAR</sequence>
<feature type="transmembrane region" description="Helical" evidence="1">
    <location>
        <begin position="79"/>
        <end position="101"/>
    </location>
</feature>
<comment type="caution">
    <text evidence="3">The sequence shown here is derived from an EMBL/GenBank/DDBJ whole genome shotgun (WGS) entry which is preliminary data.</text>
</comment>